<dbReference type="AlphaFoldDB" id="E4YXW3"/>
<sequence length="241" mass="27934">MSEEDEEFFDAVESHDIEIKTNTDKIEPVEERWDRMMTNLEQSLRDADSKKIDGNLSFKEGRFPDAESVLGDYLEALKCLPSKELCEDYCSFRRSTDDSFSFEEPAARERSIILGNLSATVKYLGRIEDAIAFASDSLLLQNNYLKVRVRRAELYEENNQPHESLEDWKQVLQHNPNHGEAKRSLLRLPPKIEIKNEEMKKEMMDGLKKLGNMCLRPFGLSTENFKFEDNGSGGYNMQFQQ</sequence>
<protein>
    <submittedName>
        <fullName evidence="1">Uncharacterized protein</fullName>
    </submittedName>
</protein>
<dbReference type="EMBL" id="FN655861">
    <property type="protein sequence ID" value="CBY40298.1"/>
    <property type="molecule type" value="Genomic_DNA"/>
</dbReference>
<organism evidence="1">
    <name type="scientific">Oikopleura dioica</name>
    <name type="common">Tunicate</name>
    <dbReference type="NCBI Taxonomy" id="34765"/>
    <lineage>
        <taxon>Eukaryota</taxon>
        <taxon>Metazoa</taxon>
        <taxon>Chordata</taxon>
        <taxon>Tunicata</taxon>
        <taxon>Appendicularia</taxon>
        <taxon>Copelata</taxon>
        <taxon>Oikopleuridae</taxon>
        <taxon>Oikopleura</taxon>
    </lineage>
</organism>
<dbReference type="Gene3D" id="1.25.40.10">
    <property type="entry name" value="Tetratricopeptide repeat domain"/>
    <property type="match status" value="1"/>
</dbReference>
<dbReference type="SMART" id="SM00028">
    <property type="entry name" value="TPR"/>
    <property type="match status" value="2"/>
</dbReference>
<dbReference type="InterPro" id="IPR052769">
    <property type="entry name" value="TPR_domain_protein"/>
</dbReference>
<dbReference type="SUPFAM" id="SSF48452">
    <property type="entry name" value="TPR-like"/>
    <property type="match status" value="1"/>
</dbReference>
<dbReference type="PANTHER" id="PTHR46014:SF1">
    <property type="entry name" value="TETRATRICOPEPTIDE REPEAT PROTEIN 1"/>
    <property type="match status" value="1"/>
</dbReference>
<dbReference type="Proteomes" id="UP000011014">
    <property type="component" value="Unassembled WGS sequence"/>
</dbReference>
<accession>E4YXW3</accession>
<evidence type="ECO:0000313" key="1">
    <source>
        <dbReference type="EMBL" id="CBY40298.1"/>
    </source>
</evidence>
<dbReference type="PANTHER" id="PTHR46014">
    <property type="entry name" value="TETRATRICOPEPTIDE REPEAT PROTEIN 1"/>
    <property type="match status" value="1"/>
</dbReference>
<gene>
    <name evidence="1" type="ORF">GSOID_T00022288001</name>
</gene>
<name>E4YXW3_OIKDI</name>
<dbReference type="InterPro" id="IPR019734">
    <property type="entry name" value="TPR_rpt"/>
</dbReference>
<dbReference type="InterPro" id="IPR011990">
    <property type="entry name" value="TPR-like_helical_dom_sf"/>
</dbReference>
<reference evidence="1" key="1">
    <citation type="journal article" date="2010" name="Science">
        <title>Plasticity of animal genome architecture unmasked by rapid evolution of a pelagic tunicate.</title>
        <authorList>
            <person name="Denoeud F."/>
            <person name="Henriet S."/>
            <person name="Mungpakdee S."/>
            <person name="Aury J.M."/>
            <person name="Da Silva C."/>
            <person name="Brinkmann H."/>
            <person name="Mikhaleva J."/>
            <person name="Olsen L.C."/>
            <person name="Jubin C."/>
            <person name="Canestro C."/>
            <person name="Bouquet J.M."/>
            <person name="Danks G."/>
            <person name="Poulain J."/>
            <person name="Campsteijn C."/>
            <person name="Adamski M."/>
            <person name="Cross I."/>
            <person name="Yadetie F."/>
            <person name="Muffato M."/>
            <person name="Louis A."/>
            <person name="Butcher S."/>
            <person name="Tsagkogeorga G."/>
            <person name="Konrad A."/>
            <person name="Singh S."/>
            <person name="Jensen M.F."/>
            <person name="Cong E.H."/>
            <person name="Eikeseth-Otteraa H."/>
            <person name="Noel B."/>
            <person name="Anthouard V."/>
            <person name="Porcel B.M."/>
            <person name="Kachouri-Lafond R."/>
            <person name="Nishino A."/>
            <person name="Ugolini M."/>
            <person name="Chourrout P."/>
            <person name="Nishida H."/>
            <person name="Aasland R."/>
            <person name="Huzurbazar S."/>
            <person name="Westhof E."/>
            <person name="Delsuc F."/>
            <person name="Lehrach H."/>
            <person name="Reinhardt R."/>
            <person name="Weissenbach J."/>
            <person name="Roy S.W."/>
            <person name="Artiguenave F."/>
            <person name="Postlethwait J.H."/>
            <person name="Manak J.R."/>
            <person name="Thompson E.M."/>
            <person name="Jaillon O."/>
            <person name="Du Pasquier L."/>
            <person name="Boudinot P."/>
            <person name="Liberles D.A."/>
            <person name="Volff J.N."/>
            <person name="Philippe H."/>
            <person name="Lenhard B."/>
            <person name="Roest Crollius H."/>
            <person name="Wincker P."/>
            <person name="Chourrout D."/>
        </authorList>
    </citation>
    <scope>NUCLEOTIDE SEQUENCE [LARGE SCALE GENOMIC DNA]</scope>
</reference>
<proteinExistence type="predicted"/>